<sequence>MKFVDEAKILIVAGDGGNGCVSFRREKYIPNGGPDGGDGGDGGDVYMIADENLNTLIDYRFTKSYRAERGENGHSRDCTGKRGQDITISVPVGTRVRDLATNEVIADLTAHGQKQMVAKGGFHGLGNTRFKSSVNRAPRQRTMGTPGESREVLLELMLLADVGMLGMPNAGKSTFIRAVSAAKPKVADYPFTTLVPSLGVVRMDNHQSFVVADIPGLIEGAADGAGLGIQFLKHLERCRVLLHLIDIDPIDGSDPVENAKIIISELEKYREKLAQKPRWLVFNKVDLLDAEEAKEKAKAIVEALGWDENYYMIAAINQEGVKKLCWNIMEFLNVTPREQDIVATKAEPGKVDFMWDDYHKEQLENPDFEEDDDDDWDEEDDEGIEFIYQR</sequence>
<dbReference type="NCBIfam" id="TIGR02729">
    <property type="entry name" value="Obg_CgtA"/>
    <property type="match status" value="1"/>
</dbReference>
<feature type="domain" description="Obg" evidence="7">
    <location>
        <begin position="1"/>
        <end position="159"/>
    </location>
</feature>
<dbReference type="EMBL" id="CP047340">
    <property type="protein sequence ID" value="QIF91260.1"/>
    <property type="molecule type" value="Genomic_DNA"/>
</dbReference>
<dbReference type="PROSITE" id="PS00905">
    <property type="entry name" value="GTP1_OBG"/>
    <property type="match status" value="1"/>
</dbReference>
<feature type="domain" description="OBG-type G" evidence="6">
    <location>
        <begin position="160"/>
        <end position="333"/>
    </location>
</feature>
<dbReference type="Gene3D" id="3.40.50.300">
    <property type="entry name" value="P-loop containing nucleotide triphosphate hydrolases"/>
    <property type="match status" value="1"/>
</dbReference>
<dbReference type="InterPro" id="IPR006073">
    <property type="entry name" value="GTP-bd"/>
</dbReference>
<keyword evidence="5" id="KW-0479">Metal-binding</keyword>
<dbReference type="SUPFAM" id="SSF52540">
    <property type="entry name" value="P-loop containing nucleoside triphosphate hydrolases"/>
    <property type="match status" value="1"/>
</dbReference>
<evidence type="ECO:0000259" key="7">
    <source>
        <dbReference type="PROSITE" id="PS51883"/>
    </source>
</evidence>
<dbReference type="PANTHER" id="PTHR11702">
    <property type="entry name" value="DEVELOPMENTALLY REGULATED GTP-BINDING PROTEIN-RELATED"/>
    <property type="match status" value="1"/>
</dbReference>
<dbReference type="Pfam" id="PF01018">
    <property type="entry name" value="GTP1_OBG"/>
    <property type="match status" value="1"/>
</dbReference>
<dbReference type="InterPro" id="IPR031167">
    <property type="entry name" value="G_OBG"/>
</dbReference>
<dbReference type="Pfam" id="PF01926">
    <property type="entry name" value="MMR_HSR1"/>
    <property type="match status" value="1"/>
</dbReference>
<dbReference type="InterPro" id="IPR036726">
    <property type="entry name" value="GTP1_OBG_dom_sf"/>
</dbReference>
<evidence type="ECO:0000259" key="6">
    <source>
        <dbReference type="PROSITE" id="PS51710"/>
    </source>
</evidence>
<dbReference type="PROSITE" id="PS51710">
    <property type="entry name" value="G_OBG"/>
    <property type="match status" value="1"/>
</dbReference>
<feature type="binding site" evidence="5">
    <location>
        <begin position="166"/>
        <end position="173"/>
    </location>
    <ligand>
        <name>GTP</name>
        <dbReference type="ChEBI" id="CHEBI:37565"/>
    </ligand>
</feature>
<proteinExistence type="inferred from homology"/>
<dbReference type="RefSeq" id="WP_156732992.1">
    <property type="nucleotide sequence ID" value="NZ_CP045008.1"/>
</dbReference>
<dbReference type="CDD" id="cd01898">
    <property type="entry name" value="Obg"/>
    <property type="match status" value="1"/>
</dbReference>
<dbReference type="SUPFAM" id="SSF82051">
    <property type="entry name" value="Obg GTP-binding protein N-terminal domain"/>
    <property type="match status" value="1"/>
</dbReference>
<feature type="binding site" evidence="5">
    <location>
        <begin position="213"/>
        <end position="216"/>
    </location>
    <ligand>
        <name>GTP</name>
        <dbReference type="ChEBI" id="CHEBI:37565"/>
    </ligand>
</feature>
<evidence type="ECO:0000256" key="5">
    <source>
        <dbReference type="HAMAP-Rule" id="MF_01454"/>
    </source>
</evidence>
<evidence type="ECO:0000256" key="1">
    <source>
        <dbReference type="ARBA" id="ARBA00007699"/>
    </source>
</evidence>
<dbReference type="PRINTS" id="PR00326">
    <property type="entry name" value="GTP1OBG"/>
</dbReference>
<keyword evidence="4 5" id="KW-0342">GTP-binding</keyword>
<evidence type="ECO:0000256" key="4">
    <source>
        <dbReference type="ARBA" id="ARBA00023134"/>
    </source>
</evidence>
<dbReference type="InterPro" id="IPR006074">
    <property type="entry name" value="GTP1-OBG_CS"/>
</dbReference>
<protein>
    <recommendedName>
        <fullName evidence="5">GTPase Obg</fullName>
        <ecNumber evidence="5">3.6.5.-</ecNumber>
    </recommendedName>
    <alternativeName>
        <fullName evidence="5">GTP-binding protein Obg</fullName>
    </alternativeName>
</protein>
<keyword evidence="5" id="KW-0963">Cytoplasm</keyword>
<dbReference type="Gene3D" id="2.70.210.12">
    <property type="entry name" value="GTP1/OBG domain"/>
    <property type="match status" value="1"/>
</dbReference>
<comment type="similarity">
    <text evidence="1 5">Belongs to the TRAFAC class OBG-HflX-like GTPase superfamily. OBG GTPase family.</text>
</comment>
<dbReference type="InterPro" id="IPR045086">
    <property type="entry name" value="OBG_GTPase"/>
</dbReference>
<feature type="binding site" evidence="5">
    <location>
        <begin position="283"/>
        <end position="286"/>
    </location>
    <ligand>
        <name>GTP</name>
        <dbReference type="ChEBI" id="CHEBI:37565"/>
    </ligand>
</feature>
<dbReference type="PIRSF" id="PIRSF002401">
    <property type="entry name" value="GTP_bd_Obg/CgtA"/>
    <property type="match status" value="1"/>
</dbReference>
<feature type="binding site" evidence="5">
    <location>
        <begin position="191"/>
        <end position="195"/>
    </location>
    <ligand>
        <name>GTP</name>
        <dbReference type="ChEBI" id="CHEBI:37565"/>
    </ligand>
</feature>
<dbReference type="NCBIfam" id="NF008955">
    <property type="entry name" value="PRK12297.1"/>
    <property type="match status" value="1"/>
</dbReference>
<gene>
    <name evidence="8" type="primary">cgtA</name>
    <name evidence="5" type="synonym">obg</name>
    <name evidence="8" type="ORF">GTH23_15030</name>
</gene>
<dbReference type="HAMAP" id="MF_01454">
    <property type="entry name" value="GTPase_Obg"/>
    <property type="match status" value="1"/>
</dbReference>
<dbReference type="InterPro" id="IPR014100">
    <property type="entry name" value="GTP-bd_Obg/CgtA"/>
</dbReference>
<keyword evidence="9" id="KW-1185">Reference proteome</keyword>
<keyword evidence="2 5" id="KW-0547">Nucleotide-binding</keyword>
<feature type="binding site" evidence="5">
    <location>
        <position position="173"/>
    </location>
    <ligand>
        <name>Mg(2+)</name>
        <dbReference type="ChEBI" id="CHEBI:18420"/>
    </ligand>
</feature>
<dbReference type="PANTHER" id="PTHR11702:SF31">
    <property type="entry name" value="MITOCHONDRIAL RIBOSOME-ASSOCIATED GTPASE 2"/>
    <property type="match status" value="1"/>
</dbReference>
<evidence type="ECO:0000256" key="2">
    <source>
        <dbReference type="ARBA" id="ARBA00022741"/>
    </source>
</evidence>
<dbReference type="InterPro" id="IPR027417">
    <property type="entry name" value="P-loop_NTPase"/>
</dbReference>
<dbReference type="PROSITE" id="PS51883">
    <property type="entry name" value="OBG"/>
    <property type="match status" value="1"/>
</dbReference>
<evidence type="ECO:0000313" key="8">
    <source>
        <dbReference type="EMBL" id="QIF91260.1"/>
    </source>
</evidence>
<feature type="binding site" evidence="5">
    <location>
        <begin position="314"/>
        <end position="316"/>
    </location>
    <ligand>
        <name>GTP</name>
        <dbReference type="ChEBI" id="CHEBI:37565"/>
    </ligand>
</feature>
<comment type="function">
    <text evidence="5">An essential GTPase which binds GTP, GDP and possibly (p)ppGpp with moderate affinity, with high nucleotide exchange rates and a fairly low GTP hydrolysis rate. Plays a role in control of the cell cycle, stress response, ribosome biogenesis and in those bacteria that undergo differentiation, in morphogenesis control.</text>
</comment>
<dbReference type="InterPro" id="IPR006169">
    <property type="entry name" value="GTP1_OBG_dom"/>
</dbReference>
<dbReference type="Proteomes" id="UP000501338">
    <property type="component" value="Chromosome"/>
</dbReference>
<dbReference type="EC" id="3.6.5.-" evidence="5"/>
<reference evidence="8 9" key="1">
    <citation type="submission" date="2020-01" db="EMBL/GenBank/DDBJ databases">
        <title>The genomic epidemiology of tigecycline resistance gene tet(X) variants in a swine farm in China.</title>
        <authorList>
            <person name="Peng K."/>
            <person name="Li R."/>
        </authorList>
    </citation>
    <scope>NUCLEOTIDE SEQUENCE [LARGE SCALE GENOMIC DNA]</scope>
    <source>
        <strain evidence="8 9">ZF1</strain>
    </source>
</reference>
<keyword evidence="5" id="KW-0378">Hydrolase</keyword>
<organism evidence="8 9">
    <name type="scientific">Proteus terrae subsp. cibarius</name>
    <dbReference type="NCBI Taxonomy" id="626774"/>
    <lineage>
        <taxon>Bacteria</taxon>
        <taxon>Pseudomonadati</taxon>
        <taxon>Pseudomonadota</taxon>
        <taxon>Gammaproteobacteria</taxon>
        <taxon>Enterobacterales</taxon>
        <taxon>Morganellaceae</taxon>
        <taxon>Proteus</taxon>
    </lineage>
</organism>
<keyword evidence="3 5" id="KW-0460">Magnesium</keyword>
<evidence type="ECO:0000256" key="3">
    <source>
        <dbReference type="ARBA" id="ARBA00022842"/>
    </source>
</evidence>
<dbReference type="NCBIfam" id="NF008956">
    <property type="entry name" value="PRK12299.1"/>
    <property type="match status" value="1"/>
</dbReference>
<evidence type="ECO:0000313" key="9">
    <source>
        <dbReference type="Proteomes" id="UP000501338"/>
    </source>
</evidence>
<comment type="cofactor">
    <cofactor evidence="5">
        <name>Mg(2+)</name>
        <dbReference type="ChEBI" id="CHEBI:18420"/>
    </cofactor>
</comment>
<name>A0ABX6JQ12_9GAMM</name>
<feature type="binding site" evidence="5">
    <location>
        <position position="193"/>
    </location>
    <ligand>
        <name>Mg(2+)</name>
        <dbReference type="ChEBI" id="CHEBI:18420"/>
    </ligand>
</feature>
<comment type="subcellular location">
    <subcellularLocation>
        <location evidence="5">Cytoplasm</location>
    </subcellularLocation>
</comment>
<accession>A0ABX6JQ12</accession>
<comment type="subunit">
    <text evidence="5">Monomer.</text>
</comment>